<dbReference type="Proteomes" id="UP000005845">
    <property type="component" value="Unassembled WGS sequence"/>
</dbReference>
<dbReference type="AlphaFoldDB" id="H5U0Q8"/>
<evidence type="ECO:0000313" key="1">
    <source>
        <dbReference type="EMBL" id="GAB39326.1"/>
    </source>
</evidence>
<comment type="caution">
    <text evidence="1">The sequence shown here is derived from an EMBL/GenBank/DDBJ whole genome shotgun (WGS) entry which is preliminary data.</text>
</comment>
<accession>H5U0Q8</accession>
<reference evidence="1 2" key="1">
    <citation type="submission" date="2012-02" db="EMBL/GenBank/DDBJ databases">
        <title>Whole genome shotgun sequence of Gordonia sputi NBRC 100414.</title>
        <authorList>
            <person name="Yoshida I."/>
            <person name="Hosoyama A."/>
            <person name="Tsuchikane K."/>
            <person name="Katsumata H."/>
            <person name="Yamazaki S."/>
            <person name="Fujita N."/>
        </authorList>
    </citation>
    <scope>NUCLEOTIDE SEQUENCE [LARGE SCALE GENOMIC DNA]</scope>
    <source>
        <strain evidence="1 2">NBRC 100414</strain>
    </source>
</reference>
<name>H5U0Q8_9ACTN</name>
<sequence length="114" mass="11296">MFGSTYAAWNADAIAGPSIASTSTVRMNPVMRLVSVASAIDPEVLTMLASESRARPVDDEVSASEVSVFGVSVFGVSGKSGAVLSGSRDCVAVDAEAAVRAAGVGAGRAGGFVG</sequence>
<gene>
    <name evidence="1" type="ORF">GOSPT_062_00610</name>
</gene>
<protein>
    <submittedName>
        <fullName evidence="1">Uncharacterized protein</fullName>
    </submittedName>
</protein>
<proteinExistence type="predicted"/>
<organism evidence="1 2">
    <name type="scientific">Gordonia sputi NBRC 100414</name>
    <dbReference type="NCBI Taxonomy" id="1089453"/>
    <lineage>
        <taxon>Bacteria</taxon>
        <taxon>Bacillati</taxon>
        <taxon>Actinomycetota</taxon>
        <taxon>Actinomycetes</taxon>
        <taxon>Mycobacteriales</taxon>
        <taxon>Gordoniaceae</taxon>
        <taxon>Gordonia</taxon>
    </lineage>
</organism>
<evidence type="ECO:0000313" key="2">
    <source>
        <dbReference type="Proteomes" id="UP000005845"/>
    </source>
</evidence>
<dbReference type="EMBL" id="BAFC01000062">
    <property type="protein sequence ID" value="GAB39326.1"/>
    <property type="molecule type" value="Genomic_DNA"/>
</dbReference>
<keyword evidence="2" id="KW-1185">Reference proteome</keyword>